<feature type="compositionally biased region" description="Polar residues" evidence="1">
    <location>
        <begin position="99"/>
        <end position="115"/>
    </location>
</feature>
<accession>A0A3M2S9I0</accession>
<protein>
    <submittedName>
        <fullName evidence="2">Uncharacterized protein</fullName>
    </submittedName>
</protein>
<name>A0A3M2S9I0_9HYPO</name>
<evidence type="ECO:0000256" key="1">
    <source>
        <dbReference type="SAM" id="MobiDB-lite"/>
    </source>
</evidence>
<feature type="region of interest" description="Disordered" evidence="1">
    <location>
        <begin position="75"/>
        <end position="115"/>
    </location>
</feature>
<sequence length="148" mass="15786">MPKSREPHGERVGHQVLDSLEIQTGLHLAGLKSGERPKGRRTGIFAVLVSVDFISEIGWPHGYVSGPLPNLQHKVAKSRRSISGRGGPWSSGPPMLDQPSGSHPSTACPSESQAAGTLASKNAVLGPHDGTYSWVERCNLGDYGPRMN</sequence>
<dbReference type="Proteomes" id="UP000277212">
    <property type="component" value="Unassembled WGS sequence"/>
</dbReference>
<dbReference type="AlphaFoldDB" id="A0A3M2S9I0"/>
<dbReference type="EMBL" id="NKUJ01000091">
    <property type="protein sequence ID" value="RMJ14176.1"/>
    <property type="molecule type" value="Genomic_DNA"/>
</dbReference>
<keyword evidence="3" id="KW-1185">Reference proteome</keyword>
<comment type="caution">
    <text evidence="2">The sequence shown here is derived from an EMBL/GenBank/DDBJ whole genome shotgun (WGS) entry which is preliminary data.</text>
</comment>
<evidence type="ECO:0000313" key="3">
    <source>
        <dbReference type="Proteomes" id="UP000277212"/>
    </source>
</evidence>
<organism evidence="2 3">
    <name type="scientific">Fusarium kuroshium</name>
    <dbReference type="NCBI Taxonomy" id="2010991"/>
    <lineage>
        <taxon>Eukaryota</taxon>
        <taxon>Fungi</taxon>
        <taxon>Dikarya</taxon>
        <taxon>Ascomycota</taxon>
        <taxon>Pezizomycotina</taxon>
        <taxon>Sordariomycetes</taxon>
        <taxon>Hypocreomycetidae</taxon>
        <taxon>Hypocreales</taxon>
        <taxon>Nectriaceae</taxon>
        <taxon>Fusarium</taxon>
        <taxon>Fusarium solani species complex</taxon>
    </lineage>
</organism>
<gene>
    <name evidence="2" type="ORF">CDV36_006158</name>
</gene>
<proteinExistence type="predicted"/>
<reference evidence="2 3" key="1">
    <citation type="submission" date="2017-06" db="EMBL/GenBank/DDBJ databases">
        <title>Comparative genomic analysis of Ambrosia Fusariam Clade fungi.</title>
        <authorList>
            <person name="Stajich J.E."/>
            <person name="Carrillo J."/>
            <person name="Kijimoto T."/>
            <person name="Eskalen A."/>
            <person name="O'Donnell K."/>
            <person name="Kasson M."/>
        </authorList>
    </citation>
    <scope>NUCLEOTIDE SEQUENCE [LARGE SCALE GENOMIC DNA]</scope>
    <source>
        <strain evidence="2">UCR3666</strain>
    </source>
</reference>
<evidence type="ECO:0000313" key="2">
    <source>
        <dbReference type="EMBL" id="RMJ14176.1"/>
    </source>
</evidence>